<keyword evidence="1" id="KW-1133">Transmembrane helix</keyword>
<dbReference type="EMBL" id="JACJTU010000126">
    <property type="protein sequence ID" value="MBD2739849.1"/>
    <property type="molecule type" value="Genomic_DNA"/>
</dbReference>
<name>A0ABR8KJT5_9NOSO</name>
<organism evidence="2 3">
    <name type="scientific">Nostoc paludosum FACHB-159</name>
    <dbReference type="NCBI Taxonomy" id="2692908"/>
    <lineage>
        <taxon>Bacteria</taxon>
        <taxon>Bacillati</taxon>
        <taxon>Cyanobacteriota</taxon>
        <taxon>Cyanophyceae</taxon>
        <taxon>Nostocales</taxon>
        <taxon>Nostocaceae</taxon>
        <taxon>Nostoc</taxon>
    </lineage>
</organism>
<dbReference type="Proteomes" id="UP000637383">
    <property type="component" value="Unassembled WGS sequence"/>
</dbReference>
<protein>
    <submittedName>
        <fullName evidence="2">Uncharacterized protein</fullName>
    </submittedName>
</protein>
<evidence type="ECO:0000313" key="3">
    <source>
        <dbReference type="Proteomes" id="UP000637383"/>
    </source>
</evidence>
<dbReference type="RefSeq" id="WP_190960321.1">
    <property type="nucleotide sequence ID" value="NZ_JACJTU010000126.1"/>
</dbReference>
<proteinExistence type="predicted"/>
<reference evidence="2 3" key="1">
    <citation type="journal article" date="2020" name="ISME J.">
        <title>Comparative genomics reveals insights into cyanobacterial evolution and habitat adaptation.</title>
        <authorList>
            <person name="Chen M.Y."/>
            <person name="Teng W.K."/>
            <person name="Zhao L."/>
            <person name="Hu C.X."/>
            <person name="Zhou Y.K."/>
            <person name="Han B.P."/>
            <person name="Song L.R."/>
            <person name="Shu W.S."/>
        </authorList>
    </citation>
    <scope>NUCLEOTIDE SEQUENCE [LARGE SCALE GENOMIC DNA]</scope>
    <source>
        <strain evidence="2 3">FACHB-159</strain>
    </source>
</reference>
<feature type="transmembrane region" description="Helical" evidence="1">
    <location>
        <begin position="83"/>
        <end position="105"/>
    </location>
</feature>
<evidence type="ECO:0000313" key="2">
    <source>
        <dbReference type="EMBL" id="MBD2739849.1"/>
    </source>
</evidence>
<keyword evidence="1" id="KW-0472">Membrane</keyword>
<comment type="caution">
    <text evidence="2">The sequence shown here is derived from an EMBL/GenBank/DDBJ whole genome shotgun (WGS) entry which is preliminary data.</text>
</comment>
<accession>A0ABR8KJT5</accession>
<keyword evidence="1" id="KW-0812">Transmembrane</keyword>
<sequence length="129" mass="13576">MTQKLNYSNLQKLIDSGSESSEVLTNSNTVDSIVQPLVATVKEDAIKSAETTLEVFAEAVLDNILEAGEENPVKRWMEIAAPILKSGGKTVAVILALGFISIPLMVSGSPWVALVLSIGASVTAICSCL</sequence>
<evidence type="ECO:0000256" key="1">
    <source>
        <dbReference type="SAM" id="Phobius"/>
    </source>
</evidence>
<keyword evidence="3" id="KW-1185">Reference proteome</keyword>
<gene>
    <name evidence="2" type="ORF">H6H03_39455</name>
</gene>